<organism evidence="2">
    <name type="scientific">marine sediment metagenome</name>
    <dbReference type="NCBI Taxonomy" id="412755"/>
    <lineage>
        <taxon>unclassified sequences</taxon>
        <taxon>metagenomes</taxon>
        <taxon>ecological metagenomes</taxon>
    </lineage>
</organism>
<reference evidence="2" key="1">
    <citation type="journal article" date="2014" name="Front. Microbiol.">
        <title>High frequency of phylogenetically diverse reductive dehalogenase-homologous genes in deep subseafloor sedimentary metagenomes.</title>
        <authorList>
            <person name="Kawai M."/>
            <person name="Futagami T."/>
            <person name="Toyoda A."/>
            <person name="Takaki Y."/>
            <person name="Nishi S."/>
            <person name="Hori S."/>
            <person name="Arai W."/>
            <person name="Tsubouchi T."/>
            <person name="Morono Y."/>
            <person name="Uchiyama I."/>
            <person name="Ito T."/>
            <person name="Fujiyama A."/>
            <person name="Inagaki F."/>
            <person name="Takami H."/>
        </authorList>
    </citation>
    <scope>NUCLEOTIDE SEQUENCE</scope>
    <source>
        <strain evidence="2">Expedition CK06-06</strain>
    </source>
</reference>
<accession>X1GZT7</accession>
<sequence length="176" mass="19322">MGKNRSGRGIAILALLLGASGLGFGAFSFIYFNNLITTSTTEGNTVQNIWYAEYLTPQTPSEHPTYTTLTNMHLLITVNTGESVYISFNAKYTIDNSGSYEYIESFIYQDGTMIPAPYAYVGEVNSESSDSLRMVSLQYSIAGLAAGTYNFSIRATTGDNTANRIDDTILFIQTYL</sequence>
<evidence type="ECO:0000313" key="2">
    <source>
        <dbReference type="EMBL" id="GAH63431.1"/>
    </source>
</evidence>
<feature type="transmembrane region" description="Helical" evidence="1">
    <location>
        <begin position="12"/>
        <end position="32"/>
    </location>
</feature>
<gene>
    <name evidence="2" type="ORF">S03H2_50177</name>
</gene>
<keyword evidence="1" id="KW-1133">Transmembrane helix</keyword>
<comment type="caution">
    <text evidence="2">The sequence shown here is derived from an EMBL/GenBank/DDBJ whole genome shotgun (WGS) entry which is preliminary data.</text>
</comment>
<name>X1GZT7_9ZZZZ</name>
<keyword evidence="1" id="KW-0472">Membrane</keyword>
<protein>
    <submittedName>
        <fullName evidence="2">Uncharacterized protein</fullName>
    </submittedName>
</protein>
<proteinExistence type="predicted"/>
<keyword evidence="1" id="KW-0812">Transmembrane</keyword>
<evidence type="ECO:0000256" key="1">
    <source>
        <dbReference type="SAM" id="Phobius"/>
    </source>
</evidence>
<dbReference type="EMBL" id="BARU01031751">
    <property type="protein sequence ID" value="GAH63431.1"/>
    <property type="molecule type" value="Genomic_DNA"/>
</dbReference>
<dbReference type="AlphaFoldDB" id="X1GZT7"/>